<evidence type="ECO:0000256" key="1">
    <source>
        <dbReference type="SAM" id="MobiDB-lite"/>
    </source>
</evidence>
<feature type="domain" description="Zinc finger CGNR" evidence="2">
    <location>
        <begin position="164"/>
        <end position="207"/>
    </location>
</feature>
<name>A0A4D7APJ6_9HYPH</name>
<gene>
    <name evidence="3" type="ORF">E8M01_02000</name>
</gene>
<keyword evidence="4" id="KW-1185">Reference proteome</keyword>
<organism evidence="3 4">
    <name type="scientific">Phreatobacter stygius</name>
    <dbReference type="NCBI Taxonomy" id="1940610"/>
    <lineage>
        <taxon>Bacteria</taxon>
        <taxon>Pseudomonadati</taxon>
        <taxon>Pseudomonadota</taxon>
        <taxon>Alphaproteobacteria</taxon>
        <taxon>Hyphomicrobiales</taxon>
        <taxon>Phreatobacteraceae</taxon>
        <taxon>Phreatobacter</taxon>
    </lineage>
</organism>
<reference evidence="3 4" key="1">
    <citation type="submission" date="2019-04" db="EMBL/GenBank/DDBJ databases">
        <title>Phreatobacter aquaticus sp. nov.</title>
        <authorList>
            <person name="Choi A."/>
        </authorList>
    </citation>
    <scope>NUCLEOTIDE SEQUENCE [LARGE SCALE GENOMIC DNA]</scope>
    <source>
        <strain evidence="3 4">KCTC 52518</strain>
    </source>
</reference>
<dbReference type="KEGG" id="pstg:E8M01_02000"/>
<dbReference type="PANTHER" id="PTHR35525:SF3">
    <property type="entry name" value="BLL6575 PROTEIN"/>
    <property type="match status" value="1"/>
</dbReference>
<dbReference type="Pfam" id="PF11706">
    <property type="entry name" value="zf-CGNR"/>
    <property type="match status" value="1"/>
</dbReference>
<protein>
    <recommendedName>
        <fullName evidence="2">Zinc finger CGNR domain-containing protein</fullName>
    </recommendedName>
</protein>
<dbReference type="PANTHER" id="PTHR35525">
    <property type="entry name" value="BLL6575 PROTEIN"/>
    <property type="match status" value="1"/>
</dbReference>
<dbReference type="Pfam" id="PF07336">
    <property type="entry name" value="ABATE"/>
    <property type="match status" value="1"/>
</dbReference>
<dbReference type="Gene3D" id="1.10.3300.10">
    <property type="entry name" value="Jann2411-like domain"/>
    <property type="match status" value="1"/>
</dbReference>
<dbReference type="InterPro" id="IPR021005">
    <property type="entry name" value="Znf_CGNR"/>
</dbReference>
<dbReference type="Proteomes" id="UP000298781">
    <property type="component" value="Chromosome"/>
</dbReference>
<dbReference type="RefSeq" id="WP_136958576.1">
    <property type="nucleotide sequence ID" value="NZ_CP039690.1"/>
</dbReference>
<evidence type="ECO:0000313" key="3">
    <source>
        <dbReference type="EMBL" id="QCI63114.1"/>
    </source>
</evidence>
<dbReference type="OrthoDB" id="9808437at2"/>
<evidence type="ECO:0000313" key="4">
    <source>
        <dbReference type="Proteomes" id="UP000298781"/>
    </source>
</evidence>
<dbReference type="AlphaFoldDB" id="A0A4D7APJ6"/>
<dbReference type="InterPro" id="IPR010852">
    <property type="entry name" value="ABATE"/>
</dbReference>
<dbReference type="EMBL" id="CP039690">
    <property type="protein sequence ID" value="QCI63114.1"/>
    <property type="molecule type" value="Genomic_DNA"/>
</dbReference>
<feature type="region of interest" description="Disordered" evidence="1">
    <location>
        <begin position="205"/>
        <end position="233"/>
    </location>
</feature>
<sequence length="233" mass="24883">MPVLPTPSAEPSARRGADAKLCLDFVNTVAWRNSGKPEERLPSAEALVEWCAKAGVLDAAGAAAAARNLSGSPDKASAVHLTALTFREAAYGLFRARVDGRPAPPADVQALNAVIALMPQRLALVPDRDGLGWRDATRPATALDILAPLVWSAADLLSGPRAERVKQCEDPKGCGWLFVDDSRTGTRRWCSMGDCGNRAKARRHYHRARDEEVAGGGRAARTEKPAGTKRAAR</sequence>
<evidence type="ECO:0000259" key="2">
    <source>
        <dbReference type="Pfam" id="PF11706"/>
    </source>
</evidence>
<dbReference type="SUPFAM" id="SSF160904">
    <property type="entry name" value="Jann2411-like"/>
    <property type="match status" value="1"/>
</dbReference>
<dbReference type="InterPro" id="IPR023286">
    <property type="entry name" value="ABATE_dom_sf"/>
</dbReference>
<accession>A0A4D7APJ6</accession>
<proteinExistence type="predicted"/>